<proteinExistence type="predicted"/>
<evidence type="ECO:0000313" key="1">
    <source>
        <dbReference type="EMBL" id="MFD2581505.1"/>
    </source>
</evidence>
<gene>
    <name evidence="1" type="ORF">ACFSR6_03325</name>
</gene>
<sequence length="128" mass="14794">MTGWAKGITKITRVPDLGSTPARVNRRTGEMFVSVRHMKAMPKEHRLFVMLHEKAHVELQTTDEVKADAKAFKEYADLGYSLNQSVKVLTSVLNQNNPEHHWRMYLQLQRAKAYDYSHYGNTKIYTNG</sequence>
<reference evidence="2" key="1">
    <citation type="journal article" date="2019" name="Int. J. Syst. Evol. Microbiol.">
        <title>The Global Catalogue of Microorganisms (GCM) 10K type strain sequencing project: providing services to taxonomists for standard genome sequencing and annotation.</title>
        <authorList>
            <consortium name="The Broad Institute Genomics Platform"/>
            <consortium name="The Broad Institute Genome Sequencing Center for Infectious Disease"/>
            <person name="Wu L."/>
            <person name="Ma J."/>
        </authorList>
    </citation>
    <scope>NUCLEOTIDE SEQUENCE [LARGE SCALE GENOMIC DNA]</scope>
    <source>
        <strain evidence="2">KCTC 42866</strain>
    </source>
</reference>
<organism evidence="1 2">
    <name type="scientific">Pedobacter vanadiisoli</name>
    <dbReference type="NCBI Taxonomy" id="1761975"/>
    <lineage>
        <taxon>Bacteria</taxon>
        <taxon>Pseudomonadati</taxon>
        <taxon>Bacteroidota</taxon>
        <taxon>Sphingobacteriia</taxon>
        <taxon>Sphingobacteriales</taxon>
        <taxon>Sphingobacteriaceae</taxon>
        <taxon>Pedobacter</taxon>
    </lineage>
</organism>
<dbReference type="RefSeq" id="WP_379074893.1">
    <property type="nucleotide sequence ID" value="NZ_JBHULL010000003.1"/>
</dbReference>
<comment type="caution">
    <text evidence="1">The sequence shown here is derived from an EMBL/GenBank/DDBJ whole genome shotgun (WGS) entry which is preliminary data.</text>
</comment>
<keyword evidence="2" id="KW-1185">Reference proteome</keyword>
<protein>
    <submittedName>
        <fullName evidence="1">Uncharacterized protein</fullName>
    </submittedName>
</protein>
<name>A0ABW5MGC8_9SPHI</name>
<accession>A0ABW5MGC8</accession>
<dbReference type="EMBL" id="JBHULL010000003">
    <property type="protein sequence ID" value="MFD2581505.1"/>
    <property type="molecule type" value="Genomic_DNA"/>
</dbReference>
<evidence type="ECO:0000313" key="2">
    <source>
        <dbReference type="Proteomes" id="UP001597461"/>
    </source>
</evidence>
<dbReference type="Proteomes" id="UP001597461">
    <property type="component" value="Unassembled WGS sequence"/>
</dbReference>